<feature type="region of interest" description="Disordered" evidence="2">
    <location>
        <begin position="19"/>
        <end position="46"/>
    </location>
</feature>
<dbReference type="EMBL" id="WISZ01000112">
    <property type="protein sequence ID" value="MQX09356.1"/>
    <property type="molecule type" value="Genomic_DNA"/>
</dbReference>
<evidence type="ECO:0000256" key="1">
    <source>
        <dbReference type="ARBA" id="ARBA00007529"/>
    </source>
</evidence>
<dbReference type="Proteomes" id="UP000466694">
    <property type="component" value="Unassembled WGS sequence"/>
</dbReference>
<reference evidence="3 4" key="1">
    <citation type="journal article" date="2013" name="Genome Biol.">
        <title>Comparative genomics of the core and accessory genomes of 48 Sinorhizobium strains comprising five genospecies.</title>
        <authorList>
            <person name="Sugawara M."/>
            <person name="Epstein B."/>
            <person name="Badgley B.D."/>
            <person name="Unno T."/>
            <person name="Xu L."/>
            <person name="Reese J."/>
            <person name="Gyaneshwar P."/>
            <person name="Denny R."/>
            <person name="Mudge J."/>
            <person name="Bharti A.K."/>
            <person name="Farmer A.D."/>
            <person name="May G.D."/>
            <person name="Woodward J.E."/>
            <person name="Medigue C."/>
            <person name="Vallenet D."/>
            <person name="Lajus A."/>
            <person name="Rouy Z."/>
            <person name="Martinez-Vaz B."/>
            <person name="Tiffin P."/>
            <person name="Young N.D."/>
            <person name="Sadowsky M.J."/>
        </authorList>
    </citation>
    <scope>NUCLEOTIDE SEQUENCE [LARGE SCALE GENOMIC DNA]</scope>
    <source>
        <strain evidence="3 4">USDA205</strain>
    </source>
</reference>
<dbReference type="Pfam" id="PF05544">
    <property type="entry name" value="Pro_racemase"/>
    <property type="match status" value="1"/>
</dbReference>
<sequence length="129" mass="14284">MSGSNAICVSTVLRDNRHAHDGADPVQAGRAQRGDRSCGRMRGREMPLQHLPQRTRLRRSGRSALQRRASYQTGKDGNGTIPIEIAYGGTFFGIVEAKALVLRCGDEARDLAVRVRPARHHDRRQSVVN</sequence>
<accession>A0A844ACI7</accession>
<protein>
    <submittedName>
        <fullName evidence="3">Uncharacterized protein</fullName>
    </submittedName>
</protein>
<evidence type="ECO:0000313" key="3">
    <source>
        <dbReference type="EMBL" id="MQX09356.1"/>
    </source>
</evidence>
<comment type="caution">
    <text evidence="3">The sequence shown here is derived from an EMBL/GenBank/DDBJ whole genome shotgun (WGS) entry which is preliminary data.</text>
</comment>
<evidence type="ECO:0000313" key="4">
    <source>
        <dbReference type="Proteomes" id="UP000466694"/>
    </source>
</evidence>
<name>A0A844ACI7_RHIFR</name>
<dbReference type="AlphaFoldDB" id="A0A844ACI7"/>
<organism evidence="3 4">
    <name type="scientific">Rhizobium fredii</name>
    <name type="common">Sinorhizobium fredii</name>
    <dbReference type="NCBI Taxonomy" id="380"/>
    <lineage>
        <taxon>Bacteria</taxon>
        <taxon>Pseudomonadati</taxon>
        <taxon>Pseudomonadota</taxon>
        <taxon>Alphaproteobacteria</taxon>
        <taxon>Hyphomicrobiales</taxon>
        <taxon>Rhizobiaceae</taxon>
        <taxon>Sinorhizobium/Ensifer group</taxon>
        <taxon>Sinorhizobium</taxon>
    </lineage>
</organism>
<feature type="region of interest" description="Disordered" evidence="2">
    <location>
        <begin position="58"/>
        <end position="79"/>
    </location>
</feature>
<comment type="similarity">
    <text evidence="1">Belongs to the proline racemase family.</text>
</comment>
<proteinExistence type="inferred from homology"/>
<dbReference type="InterPro" id="IPR008794">
    <property type="entry name" value="Pro_racemase_fam"/>
</dbReference>
<feature type="compositionally biased region" description="Basic and acidic residues" evidence="2">
    <location>
        <begin position="32"/>
        <end position="46"/>
    </location>
</feature>
<evidence type="ECO:0000256" key="2">
    <source>
        <dbReference type="SAM" id="MobiDB-lite"/>
    </source>
</evidence>
<gene>
    <name evidence="3" type="ORF">GHK48_14015</name>
</gene>